<proteinExistence type="predicted"/>
<evidence type="ECO:0000313" key="1">
    <source>
        <dbReference type="EMBL" id="PFK42163.1"/>
    </source>
</evidence>
<name>A0A2B0MJB0_BACCE</name>
<protein>
    <submittedName>
        <fullName evidence="1">Uncharacterized protein</fullName>
    </submittedName>
</protein>
<accession>A0A2B0MJB0</accession>
<dbReference type="EMBL" id="NUWN01000038">
    <property type="protein sequence ID" value="PFK42163.1"/>
    <property type="molecule type" value="Genomic_DNA"/>
</dbReference>
<dbReference type="AlphaFoldDB" id="A0A2B0MJB0"/>
<reference evidence="1 2" key="1">
    <citation type="submission" date="2017-09" db="EMBL/GenBank/DDBJ databases">
        <title>Large-scale bioinformatics analysis of Bacillus genomes uncovers conserved roles of natural products in bacterial physiology.</title>
        <authorList>
            <consortium name="Agbiome Team Llc"/>
            <person name="Bleich R.M."/>
            <person name="Grubbs K.J."/>
            <person name="Santa Maria K.C."/>
            <person name="Allen S.E."/>
            <person name="Farag S."/>
            <person name="Shank E.A."/>
            <person name="Bowers A."/>
        </authorList>
    </citation>
    <scope>NUCLEOTIDE SEQUENCE [LARGE SCALE GENOMIC DNA]</scope>
    <source>
        <strain evidence="1 2">AFS083043</strain>
    </source>
</reference>
<dbReference type="Proteomes" id="UP000242656">
    <property type="component" value="Unassembled WGS sequence"/>
</dbReference>
<evidence type="ECO:0000313" key="2">
    <source>
        <dbReference type="Proteomes" id="UP000242656"/>
    </source>
</evidence>
<comment type="caution">
    <text evidence="1">The sequence shown here is derived from an EMBL/GenBank/DDBJ whole genome shotgun (WGS) entry which is preliminary data.</text>
</comment>
<organism evidence="1 2">
    <name type="scientific">Bacillus cereus</name>
    <dbReference type="NCBI Taxonomy" id="1396"/>
    <lineage>
        <taxon>Bacteria</taxon>
        <taxon>Bacillati</taxon>
        <taxon>Bacillota</taxon>
        <taxon>Bacilli</taxon>
        <taxon>Bacillales</taxon>
        <taxon>Bacillaceae</taxon>
        <taxon>Bacillus</taxon>
        <taxon>Bacillus cereus group</taxon>
    </lineage>
</organism>
<gene>
    <name evidence="1" type="ORF">COI93_11460</name>
</gene>
<sequence>MKAKTILHLSPLFIFTRHGAKKDTDRLYAWPDPLSHLKRMVLCWFFNPYLYKITPLKTLFGCHI</sequence>